<reference evidence="1 2" key="1">
    <citation type="submission" date="2018-11" db="EMBL/GenBank/DDBJ databases">
        <authorList>
            <consortium name="Pathogen Informatics"/>
        </authorList>
    </citation>
    <scope>NUCLEOTIDE SEQUENCE [LARGE SCALE GENOMIC DNA]</scope>
    <source>
        <strain evidence="1 2">Zambia</strain>
    </source>
</reference>
<dbReference type="STRING" id="48269.A0A183M2V7"/>
<accession>A0A183M2V7</accession>
<protein>
    <submittedName>
        <fullName evidence="1">Uncharacterized protein</fullName>
    </submittedName>
</protein>
<gene>
    <name evidence="1" type="ORF">SMRZ_LOCUS10382</name>
</gene>
<evidence type="ECO:0000313" key="1">
    <source>
        <dbReference type="EMBL" id="VDO90112.1"/>
    </source>
</evidence>
<dbReference type="EMBL" id="UZAI01005337">
    <property type="protein sequence ID" value="VDO90112.1"/>
    <property type="molecule type" value="Genomic_DNA"/>
</dbReference>
<organism evidence="1 2">
    <name type="scientific">Schistosoma margrebowiei</name>
    <dbReference type="NCBI Taxonomy" id="48269"/>
    <lineage>
        <taxon>Eukaryota</taxon>
        <taxon>Metazoa</taxon>
        <taxon>Spiralia</taxon>
        <taxon>Lophotrochozoa</taxon>
        <taxon>Platyhelminthes</taxon>
        <taxon>Trematoda</taxon>
        <taxon>Digenea</taxon>
        <taxon>Strigeidida</taxon>
        <taxon>Schistosomatoidea</taxon>
        <taxon>Schistosomatidae</taxon>
        <taxon>Schistosoma</taxon>
    </lineage>
</organism>
<name>A0A183M2V7_9TREM</name>
<dbReference type="AlphaFoldDB" id="A0A183M2V7"/>
<evidence type="ECO:0000313" key="2">
    <source>
        <dbReference type="Proteomes" id="UP000277204"/>
    </source>
</evidence>
<sequence length="265" mass="30458">MGRSNHTVIAFCFISKVELRHPTKRFDVSALQDYLQQVDWDVHPQHDVDAHWYFLLHMLLCTAKQSAAQMVLKIHKQPTIIKNHTLRLLSRKRHCWEEYKRTGNNGAYRQYKHMRNICTNAIRKDGLQYQIKLVNKFASNPKGLFHCAASLRQAKTGFSQQLGSDGPTNNDGDGANFLAEQYSWTFQPTHINYIEESFICNCTRICEVNLCSELVYRIMQHLRKDTSLGSDMVHSAVLREAASILATPLSVIFLHSLSRGKLPEI</sequence>
<proteinExistence type="predicted"/>
<keyword evidence="2" id="KW-1185">Reference proteome</keyword>
<dbReference type="Proteomes" id="UP000277204">
    <property type="component" value="Unassembled WGS sequence"/>
</dbReference>